<dbReference type="PANTHER" id="PTHR45348">
    <property type="entry name" value="HYPOTHETICAL OXIDOREDUCTASE (EUROFUNG)"/>
    <property type="match status" value="1"/>
</dbReference>
<dbReference type="InterPro" id="IPR047122">
    <property type="entry name" value="Trans-enoyl_RdTase-like"/>
</dbReference>
<dbReference type="Pfam" id="PF08240">
    <property type="entry name" value="ADH_N"/>
    <property type="match status" value="1"/>
</dbReference>
<dbReference type="Proteomes" id="UP001324427">
    <property type="component" value="Unassembled WGS sequence"/>
</dbReference>
<dbReference type="CDD" id="cd08249">
    <property type="entry name" value="enoyl_reductase_like"/>
    <property type="match status" value="1"/>
</dbReference>
<protein>
    <recommendedName>
        <fullName evidence="5">Enoyl reductase (ER) domain-containing protein</fullName>
    </recommendedName>
</protein>
<evidence type="ECO:0000313" key="6">
    <source>
        <dbReference type="EMBL" id="KAK4540358.1"/>
    </source>
</evidence>
<evidence type="ECO:0000256" key="2">
    <source>
        <dbReference type="ARBA" id="ARBA00011245"/>
    </source>
</evidence>
<dbReference type="SMART" id="SM00829">
    <property type="entry name" value="PKS_ER"/>
    <property type="match status" value="1"/>
</dbReference>
<evidence type="ECO:0000256" key="3">
    <source>
        <dbReference type="ARBA" id="ARBA00023002"/>
    </source>
</evidence>
<dbReference type="AlphaFoldDB" id="A0AAV9J6F1"/>
<evidence type="ECO:0000259" key="5">
    <source>
        <dbReference type="SMART" id="SM00829"/>
    </source>
</evidence>
<dbReference type="InterPro" id="IPR020843">
    <property type="entry name" value="ER"/>
</dbReference>
<dbReference type="PANTHER" id="PTHR45348:SF2">
    <property type="entry name" value="ZINC-TYPE ALCOHOL DEHYDROGENASE-LIKE PROTEIN C2E1P3.01"/>
    <property type="match status" value="1"/>
</dbReference>
<dbReference type="Gene3D" id="3.40.50.720">
    <property type="entry name" value="NAD(P)-binding Rossmann-like Domain"/>
    <property type="match status" value="1"/>
</dbReference>
<gene>
    <name evidence="6" type="ORF">LTR36_009315</name>
</gene>
<dbReference type="InterPro" id="IPR011032">
    <property type="entry name" value="GroES-like_sf"/>
</dbReference>
<keyword evidence="3" id="KW-0560">Oxidoreductase</keyword>
<evidence type="ECO:0000313" key="7">
    <source>
        <dbReference type="Proteomes" id="UP001324427"/>
    </source>
</evidence>
<proteinExistence type="inferred from homology"/>
<dbReference type="SUPFAM" id="SSF50129">
    <property type="entry name" value="GroES-like"/>
    <property type="match status" value="1"/>
</dbReference>
<organism evidence="6 7">
    <name type="scientific">Oleoguttula mirabilis</name>
    <dbReference type="NCBI Taxonomy" id="1507867"/>
    <lineage>
        <taxon>Eukaryota</taxon>
        <taxon>Fungi</taxon>
        <taxon>Dikarya</taxon>
        <taxon>Ascomycota</taxon>
        <taxon>Pezizomycotina</taxon>
        <taxon>Dothideomycetes</taxon>
        <taxon>Dothideomycetidae</taxon>
        <taxon>Mycosphaerellales</taxon>
        <taxon>Teratosphaeriaceae</taxon>
        <taxon>Oleoguttula</taxon>
    </lineage>
</organism>
<dbReference type="InterPro" id="IPR013149">
    <property type="entry name" value="ADH-like_C"/>
</dbReference>
<feature type="region of interest" description="Disordered" evidence="4">
    <location>
        <begin position="1"/>
        <end position="22"/>
    </location>
</feature>
<dbReference type="InterPro" id="IPR036291">
    <property type="entry name" value="NAD(P)-bd_dom_sf"/>
</dbReference>
<dbReference type="Pfam" id="PF00107">
    <property type="entry name" value="ADH_zinc_N"/>
    <property type="match status" value="1"/>
</dbReference>
<evidence type="ECO:0000256" key="1">
    <source>
        <dbReference type="ARBA" id="ARBA00008072"/>
    </source>
</evidence>
<dbReference type="SUPFAM" id="SSF51735">
    <property type="entry name" value="NAD(P)-binding Rossmann-fold domains"/>
    <property type="match status" value="1"/>
</dbReference>
<feature type="compositionally biased region" description="Polar residues" evidence="4">
    <location>
        <begin position="1"/>
        <end position="14"/>
    </location>
</feature>
<feature type="domain" description="Enoyl reductase (ER)" evidence="5">
    <location>
        <begin position="16"/>
        <end position="331"/>
    </location>
</feature>
<dbReference type="InterPro" id="IPR013154">
    <property type="entry name" value="ADH-like_N"/>
</dbReference>
<comment type="caution">
    <text evidence="6">The sequence shown here is derived from an EMBL/GenBank/DDBJ whole genome shotgun (WGS) entry which is preliminary data.</text>
</comment>
<dbReference type="EMBL" id="JAVFHQ010000069">
    <property type="protein sequence ID" value="KAK4540358.1"/>
    <property type="molecule type" value="Genomic_DNA"/>
</dbReference>
<name>A0AAV9J6F1_9PEZI</name>
<reference evidence="6 7" key="1">
    <citation type="submission" date="2021-11" db="EMBL/GenBank/DDBJ databases">
        <title>Black yeast isolated from Biological Soil Crust.</title>
        <authorList>
            <person name="Kurbessoian T."/>
        </authorList>
    </citation>
    <scope>NUCLEOTIDE SEQUENCE [LARGE SCALE GENOMIC DNA]</scope>
    <source>
        <strain evidence="6 7">CCFEE 5522</strain>
    </source>
</reference>
<dbReference type="Gene3D" id="3.90.180.10">
    <property type="entry name" value="Medium-chain alcohol dehydrogenases, catalytic domain"/>
    <property type="match status" value="1"/>
</dbReference>
<sequence length="334" mass="34870">MPTNRSVWQDQPGQPGTIRESEAPSTLDARHVLVKVHAWAVNPCDAMLQDRALPIVKYPVILGQDVAGTVEAVGSIAAGKFQAGDKVFGFSINNGFQEYVLLDHTLTGKMPPGLSFSEASVFGLCVSTSAYSLFSPDYLALPLPSLEHTSVGKSLLVWGGSSSVGSNAIQLAKGAGLEVVTTCSSRSFDYVKSLGADKVFDYNSPTVIDDVAAELDKGTCAGIYLAAGKVSEACKVSAKSKQKLFVSSSNPVMPGDCPEGVVAKMAYGTGGPDGFKPALPATFGGYLIEALHTGVYKVAPPPQVVATKGVEGIQDALDELKKGISAKKLVIEAQ</sequence>
<evidence type="ECO:0000256" key="4">
    <source>
        <dbReference type="SAM" id="MobiDB-lite"/>
    </source>
</evidence>
<accession>A0AAV9J6F1</accession>
<keyword evidence="7" id="KW-1185">Reference proteome</keyword>
<dbReference type="GO" id="GO:0016651">
    <property type="term" value="F:oxidoreductase activity, acting on NAD(P)H"/>
    <property type="evidence" value="ECO:0007669"/>
    <property type="project" value="InterPro"/>
</dbReference>
<comment type="subunit">
    <text evidence="2">Monomer.</text>
</comment>
<comment type="similarity">
    <text evidence="1">Belongs to the zinc-containing alcohol dehydrogenase family.</text>
</comment>